<dbReference type="AlphaFoldDB" id="A0A914E1V9"/>
<evidence type="ECO:0000313" key="2">
    <source>
        <dbReference type="Proteomes" id="UP000887540"/>
    </source>
</evidence>
<sequence length="213" mass="24600">MGRYDEKKKFLPLAKNFSQEECKWLTIGIGGDTLVEKQFKQKYPKCQLYGVEPSPSQFIDFDKYGTVIPYGVGIEASTIPLIIRDDTNSYVTKNVSVIPLEKLLDRFLHTRTVHYMTIDIEGFEYSILNELLPGKAFAKQNVTFCQIDAELHSDIINDKNVVVNLQQFLKKFTDYPSPYLPIFTTPFLAHEKVTFINVESEECEKAFNFKKFL</sequence>
<feature type="domain" description="Methyltransferase FkbM" evidence="1">
    <location>
        <begin position="10"/>
        <end position="155"/>
    </location>
</feature>
<dbReference type="Gene3D" id="3.40.50.150">
    <property type="entry name" value="Vaccinia Virus protein VP39"/>
    <property type="match status" value="1"/>
</dbReference>
<dbReference type="PANTHER" id="PTHR22989">
    <property type="entry name" value="UNCHARACTERIZED DUF13 C.ELEGANS"/>
    <property type="match status" value="1"/>
</dbReference>
<dbReference type="Proteomes" id="UP000887540">
    <property type="component" value="Unplaced"/>
</dbReference>
<reference evidence="3" key="1">
    <citation type="submission" date="2022-11" db="UniProtKB">
        <authorList>
            <consortium name="WormBaseParasite"/>
        </authorList>
    </citation>
    <scope>IDENTIFICATION</scope>
</reference>
<evidence type="ECO:0000313" key="3">
    <source>
        <dbReference type="WBParaSite" id="ACRNAN_scaffold49.g10179.t1"/>
    </source>
</evidence>
<accession>A0A914E1V9</accession>
<dbReference type="WBParaSite" id="ACRNAN_scaffold49.g10179.t1">
    <property type="protein sequence ID" value="ACRNAN_scaffold49.g10179.t1"/>
    <property type="gene ID" value="ACRNAN_scaffold49.g10179"/>
</dbReference>
<dbReference type="Pfam" id="PF05050">
    <property type="entry name" value="Methyltransf_21"/>
    <property type="match status" value="1"/>
</dbReference>
<dbReference type="InterPro" id="IPR029063">
    <property type="entry name" value="SAM-dependent_MTases_sf"/>
</dbReference>
<proteinExistence type="predicted"/>
<evidence type="ECO:0000259" key="1">
    <source>
        <dbReference type="Pfam" id="PF05050"/>
    </source>
</evidence>
<protein>
    <submittedName>
        <fullName evidence="3">Methyltransferase FkbM domain-containing protein</fullName>
    </submittedName>
</protein>
<dbReference type="PANTHER" id="PTHR22989:SF11">
    <property type="entry name" value="POLY-N-ACETYLLACTOSAMINE EXTENSION ENZYME"/>
    <property type="match status" value="1"/>
</dbReference>
<keyword evidence="2" id="KW-1185">Reference proteome</keyword>
<dbReference type="SUPFAM" id="SSF53335">
    <property type="entry name" value="S-adenosyl-L-methionine-dependent methyltransferases"/>
    <property type="match status" value="1"/>
</dbReference>
<name>A0A914E1V9_9BILA</name>
<organism evidence="2 3">
    <name type="scientific">Acrobeloides nanus</name>
    <dbReference type="NCBI Taxonomy" id="290746"/>
    <lineage>
        <taxon>Eukaryota</taxon>
        <taxon>Metazoa</taxon>
        <taxon>Ecdysozoa</taxon>
        <taxon>Nematoda</taxon>
        <taxon>Chromadorea</taxon>
        <taxon>Rhabditida</taxon>
        <taxon>Tylenchina</taxon>
        <taxon>Cephalobomorpha</taxon>
        <taxon>Cephaloboidea</taxon>
        <taxon>Cephalobidae</taxon>
        <taxon>Acrobeloides</taxon>
    </lineage>
</organism>
<dbReference type="InterPro" id="IPR006342">
    <property type="entry name" value="FkbM_mtfrase"/>
</dbReference>